<reference evidence="1 2" key="2">
    <citation type="journal article" date="2022" name="Mol. Ecol. Resour.">
        <title>The genomes of chicory, endive, great burdock and yacon provide insights into Asteraceae paleo-polyploidization history and plant inulin production.</title>
        <authorList>
            <person name="Fan W."/>
            <person name="Wang S."/>
            <person name="Wang H."/>
            <person name="Wang A."/>
            <person name="Jiang F."/>
            <person name="Liu H."/>
            <person name="Zhao H."/>
            <person name="Xu D."/>
            <person name="Zhang Y."/>
        </authorList>
    </citation>
    <scope>NUCLEOTIDE SEQUENCE [LARGE SCALE GENOMIC DNA]</scope>
    <source>
        <strain evidence="2">cv. Yunnan</strain>
        <tissue evidence="1">Leaves</tissue>
    </source>
</reference>
<evidence type="ECO:0000313" key="2">
    <source>
        <dbReference type="Proteomes" id="UP001056120"/>
    </source>
</evidence>
<accession>A0ACB9I674</accession>
<keyword evidence="2" id="KW-1185">Reference proteome</keyword>
<protein>
    <submittedName>
        <fullName evidence="1">Uncharacterized protein</fullName>
    </submittedName>
</protein>
<name>A0ACB9I674_9ASTR</name>
<comment type="caution">
    <text evidence="1">The sequence shown here is derived from an EMBL/GenBank/DDBJ whole genome shotgun (WGS) entry which is preliminary data.</text>
</comment>
<gene>
    <name evidence="1" type="ORF">L1987_31189</name>
</gene>
<evidence type="ECO:0000313" key="1">
    <source>
        <dbReference type="EMBL" id="KAI3803041.1"/>
    </source>
</evidence>
<organism evidence="1 2">
    <name type="scientific">Smallanthus sonchifolius</name>
    <dbReference type="NCBI Taxonomy" id="185202"/>
    <lineage>
        <taxon>Eukaryota</taxon>
        <taxon>Viridiplantae</taxon>
        <taxon>Streptophyta</taxon>
        <taxon>Embryophyta</taxon>
        <taxon>Tracheophyta</taxon>
        <taxon>Spermatophyta</taxon>
        <taxon>Magnoliopsida</taxon>
        <taxon>eudicotyledons</taxon>
        <taxon>Gunneridae</taxon>
        <taxon>Pentapetalae</taxon>
        <taxon>asterids</taxon>
        <taxon>campanulids</taxon>
        <taxon>Asterales</taxon>
        <taxon>Asteraceae</taxon>
        <taxon>Asteroideae</taxon>
        <taxon>Heliantheae alliance</taxon>
        <taxon>Millerieae</taxon>
        <taxon>Smallanthus</taxon>
    </lineage>
</organism>
<proteinExistence type="predicted"/>
<reference evidence="2" key="1">
    <citation type="journal article" date="2022" name="Mol. Ecol. Resour.">
        <title>The genomes of chicory, endive, great burdock and yacon provide insights into Asteraceae palaeo-polyploidization history and plant inulin production.</title>
        <authorList>
            <person name="Fan W."/>
            <person name="Wang S."/>
            <person name="Wang H."/>
            <person name="Wang A."/>
            <person name="Jiang F."/>
            <person name="Liu H."/>
            <person name="Zhao H."/>
            <person name="Xu D."/>
            <person name="Zhang Y."/>
        </authorList>
    </citation>
    <scope>NUCLEOTIDE SEQUENCE [LARGE SCALE GENOMIC DNA]</scope>
    <source>
        <strain evidence="2">cv. Yunnan</strain>
    </source>
</reference>
<dbReference type="Proteomes" id="UP001056120">
    <property type="component" value="Linkage Group LG10"/>
</dbReference>
<dbReference type="EMBL" id="CM042027">
    <property type="protein sequence ID" value="KAI3803041.1"/>
    <property type="molecule type" value="Genomic_DNA"/>
</dbReference>
<sequence>MNNGTLIPRKVYLTNPGNDPSEEEAMLELVEDVITFAGVVPGAEPFLQIIEFIMRKLSNILEEKTTAEEIKVPSVSELGKVAGVEFRLSPKNESIRNINFVQVKVRYCYLPRITLNVDSEVVLRNLVTDTAKDVKLLRQQKIIEGDLRDEEVVNLFNGIGKSRLNISGESELRKTVARLNMGYESTPRIWVQRTIEKRFLASGKCILFFIAISTALIVIGEVYLTVSGLNSLHMMSARFIRARLSRLQLFFFGPRGPNAII</sequence>